<evidence type="ECO:0000256" key="2">
    <source>
        <dbReference type="SAM" id="SignalP"/>
    </source>
</evidence>
<evidence type="ECO:0000313" key="4">
    <source>
        <dbReference type="Proteomes" id="UP001590950"/>
    </source>
</evidence>
<feature type="transmembrane region" description="Helical" evidence="1">
    <location>
        <begin position="43"/>
        <end position="60"/>
    </location>
</feature>
<evidence type="ECO:0000256" key="1">
    <source>
        <dbReference type="SAM" id="Phobius"/>
    </source>
</evidence>
<dbReference type="Proteomes" id="UP001590950">
    <property type="component" value="Unassembled WGS sequence"/>
</dbReference>
<comment type="caution">
    <text evidence="3">The sequence shown here is derived from an EMBL/GenBank/DDBJ whole genome shotgun (WGS) entry which is preliminary data.</text>
</comment>
<sequence length="343" mass="39965">MNPLAIGLSSLLLTGPLLASLLYPRRSDSSATLEFWKGNTSLMLVGAVVFGFYAMAYALMDDEDLQARKKRYRCKRDAFRNDPELWEELQQWRRKNNDCDYKKLGSGMIPASMINKSLDGMEPFHKSDTWFTEFELHNKPSMILSEAQDSYIIGNLATYDKRQYPQWYDAKFEPGVNTPEGQGFGHTLVISKTRIFNVVDPVATWDGCRRLKDMKHHFISFWETENGSSKLIRRTQSAFDDQNAKLERKQSNLDTFQKLLPTLKKDFDSLAEEFKQLKPKDFQFAFHAWPDNSVGHLHMHVYPKKEELRKFSAKRHDVKTIPLEAILQVQEEDRRRLAEVNDR</sequence>
<keyword evidence="1" id="KW-0812">Transmembrane</keyword>
<evidence type="ECO:0000313" key="3">
    <source>
        <dbReference type="EMBL" id="KAL2040773.1"/>
    </source>
</evidence>
<name>A0ABR4A6U4_9LECA</name>
<feature type="chain" id="PRO_5045555110" evidence="2">
    <location>
        <begin position="20"/>
        <end position="343"/>
    </location>
</feature>
<reference evidence="3 4" key="1">
    <citation type="submission" date="2024-09" db="EMBL/GenBank/DDBJ databases">
        <title>Rethinking Asexuality: The Enigmatic Case of Functional Sexual Genes in Lepraria (Stereocaulaceae).</title>
        <authorList>
            <person name="Doellman M."/>
            <person name="Sun Y."/>
            <person name="Barcenas-Pena A."/>
            <person name="Lumbsch H.T."/>
            <person name="Grewe F."/>
        </authorList>
    </citation>
    <scope>NUCLEOTIDE SEQUENCE [LARGE SCALE GENOMIC DNA]</scope>
    <source>
        <strain evidence="3 4">Mercado 3170</strain>
    </source>
</reference>
<gene>
    <name evidence="3" type="ORF">N7G274_006231</name>
</gene>
<protein>
    <submittedName>
        <fullName evidence="3">Uncharacterized protein</fullName>
    </submittedName>
</protein>
<keyword evidence="4" id="KW-1185">Reference proteome</keyword>
<proteinExistence type="predicted"/>
<dbReference type="InterPro" id="IPR036265">
    <property type="entry name" value="HIT-like_sf"/>
</dbReference>
<dbReference type="Gene3D" id="3.30.428.10">
    <property type="entry name" value="HIT-like"/>
    <property type="match status" value="1"/>
</dbReference>
<organism evidence="3 4">
    <name type="scientific">Stereocaulon virgatum</name>
    <dbReference type="NCBI Taxonomy" id="373712"/>
    <lineage>
        <taxon>Eukaryota</taxon>
        <taxon>Fungi</taxon>
        <taxon>Dikarya</taxon>
        <taxon>Ascomycota</taxon>
        <taxon>Pezizomycotina</taxon>
        <taxon>Lecanoromycetes</taxon>
        <taxon>OSLEUM clade</taxon>
        <taxon>Lecanoromycetidae</taxon>
        <taxon>Lecanorales</taxon>
        <taxon>Lecanorineae</taxon>
        <taxon>Stereocaulaceae</taxon>
        <taxon>Stereocaulon</taxon>
    </lineage>
</organism>
<keyword evidence="2" id="KW-0732">Signal</keyword>
<dbReference type="SUPFAM" id="SSF54197">
    <property type="entry name" value="HIT-like"/>
    <property type="match status" value="1"/>
</dbReference>
<keyword evidence="1" id="KW-1133">Transmembrane helix</keyword>
<accession>A0ABR4A6U4</accession>
<keyword evidence="1" id="KW-0472">Membrane</keyword>
<feature type="signal peptide" evidence="2">
    <location>
        <begin position="1"/>
        <end position="19"/>
    </location>
</feature>
<dbReference type="EMBL" id="JBEFKJ010000019">
    <property type="protein sequence ID" value="KAL2040773.1"/>
    <property type="molecule type" value="Genomic_DNA"/>
</dbReference>